<dbReference type="AlphaFoldDB" id="A0A1B2AEE4"/>
<feature type="transmembrane region" description="Helical" evidence="2">
    <location>
        <begin position="12"/>
        <end position="38"/>
    </location>
</feature>
<evidence type="ECO:0000313" key="3">
    <source>
        <dbReference type="EMBL" id="ANY20522.1"/>
    </source>
</evidence>
<reference evidence="3 4" key="1">
    <citation type="submission" date="2016-07" db="EMBL/GenBank/DDBJ databases">
        <title>Complete genome sequence of Altererythrobacter dongtanensis KCTC 22672, a type strain with esterase isolated from tidal flat.</title>
        <authorList>
            <person name="Cheng H."/>
            <person name="Wu Y.-H."/>
            <person name="Zhou P."/>
            <person name="Huo Y.-Y."/>
            <person name="Wang C.-S."/>
            <person name="Xu X.-W."/>
        </authorList>
    </citation>
    <scope>NUCLEOTIDE SEQUENCE [LARGE SCALE GENOMIC DNA]</scope>
    <source>
        <strain evidence="3 4">KCTC 22672</strain>
    </source>
</reference>
<dbReference type="OrthoDB" id="7596801at2"/>
<feature type="compositionally biased region" description="Acidic residues" evidence="1">
    <location>
        <begin position="144"/>
        <end position="153"/>
    </location>
</feature>
<proteinExistence type="predicted"/>
<accession>A0A1B2AEE4</accession>
<evidence type="ECO:0000313" key="4">
    <source>
        <dbReference type="Proteomes" id="UP000092932"/>
    </source>
</evidence>
<sequence>MSNRRLNTTSGLNGWILPLVVGGITGAFASVILLGWLGDLTPNGFSYLDLAAVLLTAVGVLVTVLGVAFAIAAVWGFSELKRSATLAAQEAAVEEVKEQIENGEIRRYLERAISEEINSDEMEERIKVRVDEVTFGNRAKDDELYQDDVEGEGAPDALPNDDGN</sequence>
<keyword evidence="2" id="KW-0472">Membrane</keyword>
<keyword evidence="2" id="KW-0812">Transmembrane</keyword>
<name>A0A1B2AEE4_9SPHN</name>
<feature type="region of interest" description="Disordered" evidence="1">
    <location>
        <begin position="139"/>
        <end position="164"/>
    </location>
</feature>
<organism evidence="3 4">
    <name type="scientific">Tsuneonella dongtanensis</name>
    <dbReference type="NCBI Taxonomy" id="692370"/>
    <lineage>
        <taxon>Bacteria</taxon>
        <taxon>Pseudomonadati</taxon>
        <taxon>Pseudomonadota</taxon>
        <taxon>Alphaproteobacteria</taxon>
        <taxon>Sphingomonadales</taxon>
        <taxon>Erythrobacteraceae</taxon>
        <taxon>Tsuneonella</taxon>
    </lineage>
</organism>
<dbReference type="Proteomes" id="UP000092932">
    <property type="component" value="Chromosome"/>
</dbReference>
<keyword evidence="2" id="KW-1133">Transmembrane helix</keyword>
<evidence type="ECO:0000256" key="1">
    <source>
        <dbReference type="SAM" id="MobiDB-lite"/>
    </source>
</evidence>
<dbReference type="RefSeq" id="WP_067679336.1">
    <property type="nucleotide sequence ID" value="NZ_CP016591.1"/>
</dbReference>
<protein>
    <submittedName>
        <fullName evidence="3">Uncharacterized protein</fullName>
    </submittedName>
</protein>
<evidence type="ECO:0000256" key="2">
    <source>
        <dbReference type="SAM" id="Phobius"/>
    </source>
</evidence>
<dbReference type="KEGG" id="ado:A6F68_02014"/>
<keyword evidence="4" id="KW-1185">Reference proteome</keyword>
<gene>
    <name evidence="3" type="ORF">A6F68_02014</name>
</gene>
<feature type="transmembrane region" description="Helical" evidence="2">
    <location>
        <begin position="50"/>
        <end position="77"/>
    </location>
</feature>
<dbReference type="EMBL" id="CP016591">
    <property type="protein sequence ID" value="ANY20522.1"/>
    <property type="molecule type" value="Genomic_DNA"/>
</dbReference>